<name>A0A418VR55_RHOPL</name>
<evidence type="ECO:0000313" key="1">
    <source>
        <dbReference type="EMBL" id="RJF78830.1"/>
    </source>
</evidence>
<comment type="caution">
    <text evidence="1">The sequence shown here is derived from an EMBL/GenBank/DDBJ whole genome shotgun (WGS) entry which is preliminary data.</text>
</comment>
<dbReference type="AlphaFoldDB" id="A0A418VR55"/>
<dbReference type="Proteomes" id="UP000285523">
    <property type="component" value="Unassembled WGS sequence"/>
</dbReference>
<dbReference type="InterPro" id="IPR007460">
    <property type="entry name" value="BrnT_toxin"/>
</dbReference>
<evidence type="ECO:0000313" key="2">
    <source>
        <dbReference type="Proteomes" id="UP000285523"/>
    </source>
</evidence>
<dbReference type="Gene3D" id="3.10.450.530">
    <property type="entry name" value="Ribonuclease toxin, BrnT, of type II toxin-antitoxin system"/>
    <property type="match status" value="1"/>
</dbReference>
<dbReference type="OrthoDB" id="839663at2"/>
<sequence>MAITYDPAKRDWTRRHRGLDFATDAAAAFAGRTVTKLDDRFDYGESRYITAGYVGSRMVVMVWTPRGSDRHVISMRYCHAKEEVRWTALLREAFD</sequence>
<reference evidence="1 2" key="1">
    <citation type="submission" date="2018-09" db="EMBL/GenBank/DDBJ databases">
        <title>Draft genome sequence of Rhodopseudomonas palustris 2.1.18.</title>
        <authorList>
            <person name="Robertson S.L."/>
            <person name="Meyer T.E."/>
            <person name="Kyndt J.A."/>
        </authorList>
    </citation>
    <scope>NUCLEOTIDE SEQUENCE [LARGE SCALE GENOMIC DNA]</scope>
    <source>
        <strain evidence="1 2">2.1.18</strain>
    </source>
</reference>
<dbReference type="RefSeq" id="WP_119854724.1">
    <property type="nucleotide sequence ID" value="NZ_QYYD01000001.1"/>
</dbReference>
<gene>
    <name evidence="1" type="ORF">D4Q52_01360</name>
</gene>
<dbReference type="EMBL" id="QYYD01000001">
    <property type="protein sequence ID" value="RJF78830.1"/>
    <property type="molecule type" value="Genomic_DNA"/>
</dbReference>
<organism evidence="1 2">
    <name type="scientific">Rhodopseudomonas palustris</name>
    <dbReference type="NCBI Taxonomy" id="1076"/>
    <lineage>
        <taxon>Bacteria</taxon>
        <taxon>Pseudomonadati</taxon>
        <taxon>Pseudomonadota</taxon>
        <taxon>Alphaproteobacteria</taxon>
        <taxon>Hyphomicrobiales</taxon>
        <taxon>Nitrobacteraceae</taxon>
        <taxon>Rhodopseudomonas</taxon>
    </lineage>
</organism>
<proteinExistence type="predicted"/>
<dbReference type="InterPro" id="IPR038573">
    <property type="entry name" value="BrnT_sf"/>
</dbReference>
<accession>A0A418VR55</accession>
<dbReference type="Pfam" id="PF04365">
    <property type="entry name" value="BrnT_toxin"/>
    <property type="match status" value="1"/>
</dbReference>
<protein>
    <submittedName>
        <fullName evidence="1">BrnT family toxin</fullName>
    </submittedName>
</protein>